<accession>F4GHD6</accession>
<dbReference type="AlphaFoldDB" id="F4GHD6"/>
<dbReference type="KEGG" id="scc:Spico_0810"/>
<gene>
    <name evidence="1" type="ordered locus">Spico_0810</name>
</gene>
<dbReference type="RefSeq" id="WP_013739431.1">
    <property type="nucleotide sequence ID" value="NC_015436.1"/>
</dbReference>
<organism evidence="1 2">
    <name type="scientific">Parasphaerochaeta coccoides (strain ATCC BAA-1237 / DSM 17374 / SPN1)</name>
    <name type="common">Sphaerochaeta coccoides</name>
    <dbReference type="NCBI Taxonomy" id="760011"/>
    <lineage>
        <taxon>Bacteria</taxon>
        <taxon>Pseudomonadati</taxon>
        <taxon>Spirochaetota</taxon>
        <taxon>Spirochaetia</taxon>
        <taxon>Spirochaetales</taxon>
        <taxon>Sphaerochaetaceae</taxon>
        <taxon>Parasphaerochaeta</taxon>
    </lineage>
</organism>
<name>F4GHD6_PARC1</name>
<reference evidence="1 2" key="2">
    <citation type="journal article" date="2012" name="Stand. Genomic Sci.">
        <title>Complete genome sequence of the termite hindgut bacterium Spirochaeta coccoides type strain (SPN1(T)), reclassification in the genus Sphaerochaeta as Sphaerochaeta coccoides comb. nov. and emendations of the family Spirochaetaceae and the genus Sphaerochaeta.</title>
        <authorList>
            <person name="Abt B."/>
            <person name="Han C."/>
            <person name="Scheuner C."/>
            <person name="Lu M."/>
            <person name="Lapidus A."/>
            <person name="Nolan M."/>
            <person name="Lucas S."/>
            <person name="Hammon N."/>
            <person name="Deshpande S."/>
            <person name="Cheng J.F."/>
            <person name="Tapia R."/>
            <person name="Goodwin L.A."/>
            <person name="Pitluck S."/>
            <person name="Liolios K."/>
            <person name="Pagani I."/>
            <person name="Ivanova N."/>
            <person name="Mavromatis K."/>
            <person name="Mikhailova N."/>
            <person name="Huntemann M."/>
            <person name="Pati A."/>
            <person name="Chen A."/>
            <person name="Palaniappan K."/>
            <person name="Land M."/>
            <person name="Hauser L."/>
            <person name="Brambilla E.M."/>
            <person name="Rohde M."/>
            <person name="Spring S."/>
            <person name="Gronow S."/>
            <person name="Goker M."/>
            <person name="Woyke T."/>
            <person name="Bristow J."/>
            <person name="Eisen J.A."/>
            <person name="Markowitz V."/>
            <person name="Hugenholtz P."/>
            <person name="Kyrpides N.C."/>
            <person name="Klenk H.P."/>
            <person name="Detter J.C."/>
        </authorList>
    </citation>
    <scope>NUCLEOTIDE SEQUENCE [LARGE SCALE GENOMIC DNA]</scope>
    <source>
        <strain evidence="2">ATCC BAA-1237 / DSM 17374 / SPN1</strain>
    </source>
</reference>
<dbReference type="STRING" id="760011.Spico_0810"/>
<evidence type="ECO:0000313" key="2">
    <source>
        <dbReference type="Proteomes" id="UP000007939"/>
    </source>
</evidence>
<dbReference type="EMBL" id="CP002659">
    <property type="protein sequence ID" value="AEC02035.1"/>
    <property type="molecule type" value="Genomic_DNA"/>
</dbReference>
<sequence>MIQKIRDAFAIWFKEKTGIAVLYDPQPVTSAEPAIRMVFTGASEQGASRDVLTFQFTIVGSGDGPDFFLASIIEVSLKVQDVMNDGLEGGRRYFDIDVPGRTEKVRVTFTGISDSTGSFTQNEFEETETRQWRYTYVEPHVVRFDFPRSLRREV</sequence>
<dbReference type="HOGENOM" id="CLU_1703107_0_0_12"/>
<proteinExistence type="predicted"/>
<protein>
    <submittedName>
        <fullName evidence="1">Uncharacterized protein</fullName>
    </submittedName>
</protein>
<keyword evidence="2" id="KW-1185">Reference proteome</keyword>
<evidence type="ECO:0000313" key="1">
    <source>
        <dbReference type="EMBL" id="AEC02035.1"/>
    </source>
</evidence>
<reference evidence="2" key="1">
    <citation type="submission" date="2011-04" db="EMBL/GenBank/DDBJ databases">
        <title>The complete genome of Spirochaeta coccoides DSM 17374.</title>
        <authorList>
            <person name="Lucas S."/>
            <person name="Copeland A."/>
            <person name="Lapidus A."/>
            <person name="Bruce D."/>
            <person name="Goodwin L."/>
            <person name="Pitluck S."/>
            <person name="Peters L."/>
            <person name="Kyrpides N."/>
            <person name="Mavromatis K."/>
            <person name="Pagani I."/>
            <person name="Ivanova N."/>
            <person name="Ovchinnikova G."/>
            <person name="Lu M."/>
            <person name="Detter J.C."/>
            <person name="Tapia R."/>
            <person name="Han C."/>
            <person name="Land M."/>
            <person name="Hauser L."/>
            <person name="Markowitz V."/>
            <person name="Cheng J.-F."/>
            <person name="Hugenholtz P."/>
            <person name="Woyke T."/>
            <person name="Wu D."/>
            <person name="Spring S."/>
            <person name="Schroeder M."/>
            <person name="Brambilla E."/>
            <person name="Klenk H.-P."/>
            <person name="Eisen J.A."/>
        </authorList>
    </citation>
    <scope>NUCLEOTIDE SEQUENCE [LARGE SCALE GENOMIC DNA]</scope>
    <source>
        <strain evidence="2">ATCC BAA-1237 / DSM 17374 / SPN1</strain>
    </source>
</reference>
<dbReference type="Proteomes" id="UP000007939">
    <property type="component" value="Chromosome"/>
</dbReference>